<keyword evidence="4" id="KW-0238">DNA-binding</keyword>
<dbReference type="InterPro" id="IPR000571">
    <property type="entry name" value="Znf_CCCH"/>
</dbReference>
<protein>
    <submittedName>
        <fullName evidence="7">Ccch-type zinc finger protein with arm repeat domain isoform 1</fullName>
    </submittedName>
</protein>
<dbReference type="InterPro" id="IPR036855">
    <property type="entry name" value="Znf_CCCH_sf"/>
</dbReference>
<dbReference type="SMART" id="SM00356">
    <property type="entry name" value="ZnF_C3H1"/>
    <property type="match status" value="2"/>
</dbReference>
<dbReference type="SUPFAM" id="SSF90229">
    <property type="entry name" value="CCCH zinc finger"/>
    <property type="match status" value="1"/>
</dbReference>
<evidence type="ECO:0000259" key="6">
    <source>
        <dbReference type="PROSITE" id="PS50103"/>
    </source>
</evidence>
<proteinExistence type="predicted"/>
<dbReference type="GO" id="GO:0008270">
    <property type="term" value="F:zinc ion binding"/>
    <property type="evidence" value="ECO:0007669"/>
    <property type="project" value="UniProtKB-KW"/>
</dbReference>
<dbReference type="PROSITE" id="PS50103">
    <property type="entry name" value="ZF_C3H1"/>
    <property type="match status" value="1"/>
</dbReference>
<evidence type="ECO:0000256" key="1">
    <source>
        <dbReference type="ARBA" id="ARBA00022723"/>
    </source>
</evidence>
<dbReference type="GO" id="GO:0003677">
    <property type="term" value="F:DNA binding"/>
    <property type="evidence" value="ECO:0007669"/>
    <property type="project" value="UniProtKB-KW"/>
</dbReference>
<gene>
    <name evidence="7" type="ORF">TSPGSL018_2887</name>
</gene>
<feature type="domain" description="C3H1-type" evidence="6">
    <location>
        <begin position="143"/>
        <end position="170"/>
    </location>
</feature>
<feature type="zinc finger region" description="C3H1-type" evidence="5">
    <location>
        <begin position="143"/>
        <end position="170"/>
    </location>
</feature>
<name>A0A061RKG5_9CHLO</name>
<accession>A0A061RKG5</accession>
<evidence type="ECO:0000256" key="4">
    <source>
        <dbReference type="ARBA" id="ARBA00023125"/>
    </source>
</evidence>
<evidence type="ECO:0000256" key="3">
    <source>
        <dbReference type="ARBA" id="ARBA00022833"/>
    </source>
</evidence>
<dbReference type="PANTHER" id="PTHR14493:SF50">
    <property type="entry name" value="RING FINGER PROTEIN UNKEMPT"/>
    <property type="match status" value="1"/>
</dbReference>
<organism evidence="7">
    <name type="scientific">Tetraselmis sp. GSL018</name>
    <dbReference type="NCBI Taxonomy" id="582737"/>
    <lineage>
        <taxon>Eukaryota</taxon>
        <taxon>Viridiplantae</taxon>
        <taxon>Chlorophyta</taxon>
        <taxon>core chlorophytes</taxon>
        <taxon>Chlorodendrophyceae</taxon>
        <taxon>Chlorodendrales</taxon>
        <taxon>Chlorodendraceae</taxon>
        <taxon>Tetraselmis</taxon>
    </lineage>
</organism>
<dbReference type="PANTHER" id="PTHR14493">
    <property type="entry name" value="UNKEMPT FAMILY MEMBER"/>
    <property type="match status" value="1"/>
</dbReference>
<dbReference type="AlphaFoldDB" id="A0A061RKG5"/>
<evidence type="ECO:0000256" key="2">
    <source>
        <dbReference type="ARBA" id="ARBA00022771"/>
    </source>
</evidence>
<sequence>MDNADVPSQYSTAKLSACAIECAGNSSFFCGDPFNHFGAVFGSGDWSANLHTWAHPSGLPSTSAASTGSVKARSTARELCEEPACGPQDQGKNLYNLDTTTDEFRMFYFKVLPCKLDNCEDWNKCPYAHPKEKAARRDPKLYAYRPEFCKELRKNICPRGDACPYSHSVFETWLHPLKYRTQLCLKGAECDREVCFFAHSEEQLRVVRDPDPPEAINIPASKNKNHTSHLHGFDSTSHQTGHGVSKFVKCATSSRGLHSIGSYPFPKQPIAPQLSNLNLNQSLRVGVPDLQMARDFGGRSQIRPNRTVSEHLLPYDAVSSGMKAEHQGSVGCAAFDSVELSKNISALLSLQSGLAGQTANESLQHSYLQQHLAAQQALQFLMRTNSFPPTMGQQHSQTPSIDEMQNSGWLDFQYFYGDNFDCSG</sequence>
<dbReference type="EMBL" id="GBEZ01015127">
    <property type="protein sequence ID" value="JAC71011.1"/>
    <property type="molecule type" value="Transcribed_RNA"/>
</dbReference>
<reference evidence="7" key="1">
    <citation type="submission" date="2014-05" db="EMBL/GenBank/DDBJ databases">
        <title>The transcriptome of the halophilic microalga Tetraselmis sp. GSL018 isolated from the Great Salt Lake, Utah.</title>
        <authorList>
            <person name="Jinkerson R.E."/>
            <person name="D'Adamo S."/>
            <person name="Posewitz M.C."/>
        </authorList>
    </citation>
    <scope>NUCLEOTIDE SEQUENCE</scope>
    <source>
        <strain evidence="7">GSL018</strain>
    </source>
</reference>
<evidence type="ECO:0000256" key="5">
    <source>
        <dbReference type="PROSITE-ProRule" id="PRU00723"/>
    </source>
</evidence>
<keyword evidence="1 5" id="KW-0479">Metal-binding</keyword>
<evidence type="ECO:0000313" key="7">
    <source>
        <dbReference type="EMBL" id="JAC71011.1"/>
    </source>
</evidence>
<keyword evidence="2 5" id="KW-0863">Zinc-finger</keyword>
<dbReference type="InterPro" id="IPR057444">
    <property type="entry name" value="Znf-CCCH_AtC3H23-like"/>
</dbReference>
<keyword evidence="3 5" id="KW-0862">Zinc</keyword>
<dbReference type="InterPro" id="IPR045234">
    <property type="entry name" value="Unkempt-like"/>
</dbReference>
<dbReference type="Pfam" id="PF25512">
    <property type="entry name" value="zf-CCCH_AtC3H23"/>
    <property type="match status" value="1"/>
</dbReference>
<dbReference type="Gene3D" id="3.30.1370.210">
    <property type="match status" value="1"/>
</dbReference>